<dbReference type="OrthoDB" id="9804603at2"/>
<dbReference type="InterPro" id="IPR017900">
    <property type="entry name" value="4Fe4S_Fe_S_CS"/>
</dbReference>
<evidence type="ECO:0000313" key="6">
    <source>
        <dbReference type="Proteomes" id="UP000192343"/>
    </source>
</evidence>
<accession>A0A1Y1RYS7</accession>
<evidence type="ECO:0000256" key="3">
    <source>
        <dbReference type="ARBA" id="ARBA00023014"/>
    </source>
</evidence>
<dbReference type="AlphaFoldDB" id="A0A1Y1RYS7"/>
<keyword evidence="6" id="KW-1185">Reference proteome</keyword>
<dbReference type="PROSITE" id="PS00198">
    <property type="entry name" value="4FE4S_FER_1"/>
    <property type="match status" value="1"/>
</dbReference>
<gene>
    <name evidence="5" type="ORF">B4O97_08805</name>
</gene>
<dbReference type="EMBL" id="MWQY01000008">
    <property type="protein sequence ID" value="ORC35729.1"/>
    <property type="molecule type" value="Genomic_DNA"/>
</dbReference>
<dbReference type="SUPFAM" id="SSF54862">
    <property type="entry name" value="4Fe-4S ferredoxins"/>
    <property type="match status" value="1"/>
</dbReference>
<dbReference type="GO" id="GO:0046872">
    <property type="term" value="F:metal ion binding"/>
    <property type="evidence" value="ECO:0007669"/>
    <property type="project" value="UniProtKB-KW"/>
</dbReference>
<dbReference type="RefSeq" id="WP_083050110.1">
    <property type="nucleotide sequence ID" value="NZ_MWQY01000008.1"/>
</dbReference>
<evidence type="ECO:0000313" key="5">
    <source>
        <dbReference type="EMBL" id="ORC35729.1"/>
    </source>
</evidence>
<dbReference type="PROSITE" id="PS51379">
    <property type="entry name" value="4FE4S_FER_2"/>
    <property type="match status" value="2"/>
</dbReference>
<dbReference type="Proteomes" id="UP000192343">
    <property type="component" value="Unassembled WGS sequence"/>
</dbReference>
<evidence type="ECO:0000256" key="2">
    <source>
        <dbReference type="ARBA" id="ARBA00023004"/>
    </source>
</evidence>
<sequence length="74" mass="8085">MNYVRIAADECKGCRLCVQNCPNNCLGIGSEINQMGYQAAVFKNPNCTACGICFYVCPEPGAVTVYKNEERINA</sequence>
<feature type="domain" description="4Fe-4S ferredoxin-type" evidence="4">
    <location>
        <begin position="37"/>
        <end position="68"/>
    </location>
</feature>
<comment type="caution">
    <text evidence="5">The sequence shown here is derived from an EMBL/GenBank/DDBJ whole genome shotgun (WGS) entry which is preliminary data.</text>
</comment>
<dbReference type="InterPro" id="IPR017896">
    <property type="entry name" value="4Fe4S_Fe-S-bd"/>
</dbReference>
<dbReference type="GO" id="GO:0051536">
    <property type="term" value="F:iron-sulfur cluster binding"/>
    <property type="evidence" value="ECO:0007669"/>
    <property type="project" value="UniProtKB-KW"/>
</dbReference>
<evidence type="ECO:0000256" key="1">
    <source>
        <dbReference type="ARBA" id="ARBA00022723"/>
    </source>
</evidence>
<dbReference type="Gene3D" id="3.30.70.20">
    <property type="match status" value="1"/>
</dbReference>
<organism evidence="5 6">
    <name type="scientific">Marispirochaeta aestuarii</name>
    <dbReference type="NCBI Taxonomy" id="1963862"/>
    <lineage>
        <taxon>Bacteria</taxon>
        <taxon>Pseudomonadati</taxon>
        <taxon>Spirochaetota</taxon>
        <taxon>Spirochaetia</taxon>
        <taxon>Spirochaetales</taxon>
        <taxon>Spirochaetaceae</taxon>
        <taxon>Marispirochaeta</taxon>
    </lineage>
</organism>
<name>A0A1Y1RYS7_9SPIO</name>
<keyword evidence="1" id="KW-0479">Metal-binding</keyword>
<evidence type="ECO:0000259" key="4">
    <source>
        <dbReference type="PROSITE" id="PS51379"/>
    </source>
</evidence>
<proteinExistence type="predicted"/>
<feature type="domain" description="4Fe-4S ferredoxin-type" evidence="4">
    <location>
        <begin position="2"/>
        <end position="31"/>
    </location>
</feature>
<keyword evidence="3" id="KW-0411">Iron-sulfur</keyword>
<protein>
    <recommendedName>
        <fullName evidence="4">4Fe-4S ferredoxin-type domain-containing protein</fullName>
    </recommendedName>
</protein>
<dbReference type="Pfam" id="PF12838">
    <property type="entry name" value="Fer4_7"/>
    <property type="match status" value="1"/>
</dbReference>
<dbReference type="STRING" id="1963862.B4O97_08805"/>
<reference evidence="5 6" key="1">
    <citation type="submission" date="2017-03" db="EMBL/GenBank/DDBJ databases">
        <title>Draft Genome sequence of Marispirochaeta sp. strain JC444.</title>
        <authorList>
            <person name="Shivani Y."/>
            <person name="Subhash Y."/>
            <person name="Sasikala C."/>
            <person name="Ramana C."/>
        </authorList>
    </citation>
    <scope>NUCLEOTIDE SEQUENCE [LARGE SCALE GENOMIC DNA]</scope>
    <source>
        <strain evidence="5 6">JC444</strain>
    </source>
</reference>
<keyword evidence="2" id="KW-0408">Iron</keyword>